<dbReference type="InterPro" id="IPR002068">
    <property type="entry name" value="A-crystallin/Hsp20_dom"/>
</dbReference>
<dbReference type="CDD" id="cd06464">
    <property type="entry name" value="ACD_sHsps-like"/>
    <property type="match status" value="1"/>
</dbReference>
<dbReference type="RefSeq" id="WP_068771449.1">
    <property type="nucleotide sequence ID" value="NZ_CP109796.1"/>
</dbReference>
<evidence type="ECO:0000313" key="5">
    <source>
        <dbReference type="Proteomes" id="UP000078486"/>
    </source>
</evidence>
<proteinExistence type="inferred from homology"/>
<dbReference type="STRING" id="1184151.AW736_16835"/>
<keyword evidence="5" id="KW-1185">Reference proteome</keyword>
<organism evidence="4 5">
    <name type="scientific">Termitidicoccus mucosus</name>
    <dbReference type="NCBI Taxonomy" id="1184151"/>
    <lineage>
        <taxon>Bacteria</taxon>
        <taxon>Pseudomonadati</taxon>
        <taxon>Verrucomicrobiota</taxon>
        <taxon>Opitutia</taxon>
        <taxon>Opitutales</taxon>
        <taxon>Opitutaceae</taxon>
        <taxon>Termitidicoccus</taxon>
    </lineage>
</organism>
<dbReference type="PROSITE" id="PS01031">
    <property type="entry name" value="SHSP"/>
    <property type="match status" value="1"/>
</dbReference>
<evidence type="ECO:0000256" key="1">
    <source>
        <dbReference type="PROSITE-ProRule" id="PRU00285"/>
    </source>
</evidence>
<dbReference type="AlphaFoldDB" id="A0A178IHD9"/>
<feature type="domain" description="SHSP" evidence="3">
    <location>
        <begin position="25"/>
        <end position="136"/>
    </location>
</feature>
<dbReference type="EMBL" id="LRRQ01000127">
    <property type="protein sequence ID" value="OAM88499.1"/>
    <property type="molecule type" value="Genomic_DNA"/>
</dbReference>
<dbReference type="Pfam" id="PF00011">
    <property type="entry name" value="HSP20"/>
    <property type="match status" value="1"/>
</dbReference>
<dbReference type="Proteomes" id="UP000078486">
    <property type="component" value="Unassembled WGS sequence"/>
</dbReference>
<comment type="caution">
    <text evidence="4">The sequence shown here is derived from an EMBL/GenBank/DDBJ whole genome shotgun (WGS) entry which is preliminary data.</text>
</comment>
<protein>
    <recommendedName>
        <fullName evidence="3">SHSP domain-containing protein</fullName>
    </recommendedName>
</protein>
<dbReference type="InterPro" id="IPR008978">
    <property type="entry name" value="HSP20-like_chaperone"/>
</dbReference>
<evidence type="ECO:0000256" key="2">
    <source>
        <dbReference type="RuleBase" id="RU003616"/>
    </source>
</evidence>
<evidence type="ECO:0000259" key="3">
    <source>
        <dbReference type="PROSITE" id="PS01031"/>
    </source>
</evidence>
<evidence type="ECO:0000313" key="4">
    <source>
        <dbReference type="EMBL" id="OAM88499.1"/>
    </source>
</evidence>
<accession>A0A178IHD9</accession>
<reference evidence="4 5" key="1">
    <citation type="submission" date="2016-01" db="EMBL/GenBank/DDBJ databases">
        <title>High potential of lignocellulose degradation of a new Verrucomicrobia species.</title>
        <authorList>
            <person name="Wang Y."/>
            <person name="Shi Y."/>
            <person name="Qiu Z."/>
            <person name="Liu S."/>
            <person name="Yang H."/>
        </authorList>
    </citation>
    <scope>NUCLEOTIDE SEQUENCE [LARGE SCALE GENOMIC DNA]</scope>
    <source>
        <strain evidence="4 5">TSB47</strain>
    </source>
</reference>
<dbReference type="Gene3D" id="2.60.40.790">
    <property type="match status" value="1"/>
</dbReference>
<comment type="similarity">
    <text evidence="1 2">Belongs to the small heat shock protein (HSP20) family.</text>
</comment>
<dbReference type="OrthoDB" id="9788892at2"/>
<gene>
    <name evidence="4" type="ORF">AW736_16835</name>
</gene>
<name>A0A178IHD9_9BACT</name>
<sequence length="136" mass="15099">MTLLNSLIPSFKRQPAAADRNNDSAAQTPGIRPYYEVKSAGDDAWSLTVQLPGVGKDSLDITDHDGVLVIRGGRTWRQPQGWTALHRETTDRPFVLELHHDHAIDVEKIRAELTDGVLRATLPKAESRKPRKIAVS</sequence>
<dbReference type="SUPFAM" id="SSF49764">
    <property type="entry name" value="HSP20-like chaperones"/>
    <property type="match status" value="1"/>
</dbReference>